<evidence type="ECO:0000256" key="4">
    <source>
        <dbReference type="ARBA" id="ARBA00022475"/>
    </source>
</evidence>
<evidence type="ECO:0000256" key="5">
    <source>
        <dbReference type="ARBA" id="ARBA00022692"/>
    </source>
</evidence>
<dbReference type="RefSeq" id="WP_192566683.1">
    <property type="nucleotide sequence ID" value="NZ_JACZEP010000003.1"/>
</dbReference>
<keyword evidence="11" id="KW-1185">Reference proteome</keyword>
<evidence type="ECO:0000256" key="7">
    <source>
        <dbReference type="ARBA" id="ARBA00023136"/>
    </source>
</evidence>
<sequence>MEIGGPELTRALRASRRRQQVGALTLVAPALIFLIAVFAIPLALFTFRSVDNAETWSVLPLTRSALSNWDGKDLPPETVYAALATDVQAIERSAAATLGRRLNYSEPGMRSLIISLHGLKLDPARPVAAQMIAANVRWGEHRIWQVIDSESGRLTPYYALRALDLQLADGRIVASSSEDSATFRSIFARTFWISGIVTLLCLIIGFPVAYVLATAKGWFGRILFISILLPFWTSVLVRSMSWILLLQQNGILNRFLIDIGLINAPLTLIYNRTGVYIAMVHVLLPLFVLPLYGVMLKVDRALLRAAASLGARPLAVFRHAYLPQVIPGVMAGLVLVFVTAIGFYITPVLVGGGGDQMISYFVAFYTNASVNWGLAAALGTLLLLATLLCLGVFRWAFGSATMVTGR</sequence>
<evidence type="ECO:0000313" key="11">
    <source>
        <dbReference type="Proteomes" id="UP000598227"/>
    </source>
</evidence>
<dbReference type="PROSITE" id="PS50928">
    <property type="entry name" value="ABC_TM1"/>
    <property type="match status" value="1"/>
</dbReference>
<evidence type="ECO:0000259" key="9">
    <source>
        <dbReference type="PROSITE" id="PS50928"/>
    </source>
</evidence>
<evidence type="ECO:0000256" key="6">
    <source>
        <dbReference type="ARBA" id="ARBA00022989"/>
    </source>
</evidence>
<name>A0ABR9GN63_9HYPH</name>
<feature type="transmembrane region" description="Helical" evidence="8">
    <location>
        <begin position="370"/>
        <end position="397"/>
    </location>
</feature>
<reference evidence="10 11" key="1">
    <citation type="submission" date="2020-09" db="EMBL/GenBank/DDBJ databases">
        <title>Draft Genome Sequence of Aminobacter carboxidus type strain DSM 1086, a soil Gram-negative carboxydobacterium.</title>
        <authorList>
            <person name="Turrini P."/>
            <person name="Tescari M."/>
            <person name="Artuso I."/>
            <person name="Lugli G.A."/>
            <person name="Frangipani E."/>
            <person name="Ventura M."/>
            <person name="Visca P."/>
        </authorList>
    </citation>
    <scope>NUCLEOTIDE SEQUENCE [LARGE SCALE GENOMIC DNA]</scope>
    <source>
        <strain evidence="10 11">DSM 1086</strain>
    </source>
</reference>
<dbReference type="SUPFAM" id="SSF161098">
    <property type="entry name" value="MetI-like"/>
    <property type="match status" value="1"/>
</dbReference>
<dbReference type="Gene3D" id="1.10.3720.10">
    <property type="entry name" value="MetI-like"/>
    <property type="match status" value="1"/>
</dbReference>
<evidence type="ECO:0000256" key="3">
    <source>
        <dbReference type="ARBA" id="ARBA00022448"/>
    </source>
</evidence>
<evidence type="ECO:0000313" key="10">
    <source>
        <dbReference type="EMBL" id="MBE1205120.1"/>
    </source>
</evidence>
<gene>
    <name evidence="10" type="ORF">IHE39_12550</name>
</gene>
<feature type="domain" description="ABC transmembrane type-1" evidence="9">
    <location>
        <begin position="187"/>
        <end position="393"/>
    </location>
</feature>
<keyword evidence="4" id="KW-1003">Cell membrane</keyword>
<keyword evidence="5 8" id="KW-0812">Transmembrane</keyword>
<keyword evidence="6 8" id="KW-1133">Transmembrane helix</keyword>
<dbReference type="InterPro" id="IPR000515">
    <property type="entry name" value="MetI-like"/>
</dbReference>
<feature type="transmembrane region" description="Helical" evidence="8">
    <location>
        <begin position="191"/>
        <end position="212"/>
    </location>
</feature>
<feature type="transmembrane region" description="Helical" evidence="8">
    <location>
        <begin position="276"/>
        <end position="294"/>
    </location>
</feature>
<organism evidence="10 11">
    <name type="scientific">Aminobacter carboxidus</name>
    <dbReference type="NCBI Taxonomy" id="376165"/>
    <lineage>
        <taxon>Bacteria</taxon>
        <taxon>Pseudomonadati</taxon>
        <taxon>Pseudomonadota</taxon>
        <taxon>Alphaproteobacteria</taxon>
        <taxon>Hyphomicrobiales</taxon>
        <taxon>Phyllobacteriaceae</taxon>
        <taxon>Aminobacter</taxon>
    </lineage>
</organism>
<evidence type="ECO:0000256" key="1">
    <source>
        <dbReference type="ARBA" id="ARBA00004651"/>
    </source>
</evidence>
<evidence type="ECO:0000256" key="8">
    <source>
        <dbReference type="RuleBase" id="RU363032"/>
    </source>
</evidence>
<feature type="transmembrane region" description="Helical" evidence="8">
    <location>
        <begin position="20"/>
        <end position="47"/>
    </location>
</feature>
<feature type="transmembrane region" description="Helical" evidence="8">
    <location>
        <begin position="328"/>
        <end position="350"/>
    </location>
</feature>
<dbReference type="PANTHER" id="PTHR42929:SF5">
    <property type="entry name" value="ABC TRANSPORTER PERMEASE PROTEIN"/>
    <property type="match status" value="1"/>
</dbReference>
<accession>A0ABR9GN63</accession>
<feature type="transmembrane region" description="Helical" evidence="8">
    <location>
        <begin position="218"/>
        <end position="239"/>
    </location>
</feature>
<dbReference type="InterPro" id="IPR035906">
    <property type="entry name" value="MetI-like_sf"/>
</dbReference>
<comment type="similarity">
    <text evidence="2">Belongs to the binding-protein-dependent transport system permease family. CysTW subfamily.</text>
</comment>
<dbReference type="Pfam" id="PF00528">
    <property type="entry name" value="BPD_transp_1"/>
    <property type="match status" value="1"/>
</dbReference>
<dbReference type="EMBL" id="JACZEP010000003">
    <property type="protein sequence ID" value="MBE1205120.1"/>
    <property type="molecule type" value="Genomic_DNA"/>
</dbReference>
<comment type="caution">
    <text evidence="10">The sequence shown here is derived from an EMBL/GenBank/DDBJ whole genome shotgun (WGS) entry which is preliminary data.</text>
</comment>
<evidence type="ECO:0000256" key="2">
    <source>
        <dbReference type="ARBA" id="ARBA00007069"/>
    </source>
</evidence>
<keyword evidence="7 8" id="KW-0472">Membrane</keyword>
<protein>
    <submittedName>
        <fullName evidence="10">ABC transporter permease</fullName>
    </submittedName>
</protein>
<dbReference type="CDD" id="cd06261">
    <property type="entry name" value="TM_PBP2"/>
    <property type="match status" value="1"/>
</dbReference>
<dbReference type="Proteomes" id="UP000598227">
    <property type="component" value="Unassembled WGS sequence"/>
</dbReference>
<keyword evidence="3 8" id="KW-0813">Transport</keyword>
<proteinExistence type="inferred from homology"/>
<comment type="subcellular location">
    <subcellularLocation>
        <location evidence="1 8">Cell membrane</location>
        <topology evidence="1 8">Multi-pass membrane protein</topology>
    </subcellularLocation>
</comment>
<dbReference type="PANTHER" id="PTHR42929">
    <property type="entry name" value="INNER MEMBRANE ABC TRANSPORTER PERMEASE PROTEIN YDCU-RELATED-RELATED"/>
    <property type="match status" value="1"/>
</dbReference>